<organism evidence="1 2">
    <name type="scientific">Alysiella filiformis DSM 16848</name>
    <dbReference type="NCBI Taxonomy" id="1120981"/>
    <lineage>
        <taxon>Bacteria</taxon>
        <taxon>Pseudomonadati</taxon>
        <taxon>Pseudomonadota</taxon>
        <taxon>Betaproteobacteria</taxon>
        <taxon>Neisseriales</taxon>
        <taxon>Neisseriaceae</taxon>
        <taxon>Alysiella</taxon>
    </lineage>
</organism>
<proteinExistence type="predicted"/>
<dbReference type="SUPFAM" id="SSF53335">
    <property type="entry name" value="S-adenosyl-L-methionine-dependent methyltransferases"/>
    <property type="match status" value="1"/>
</dbReference>
<dbReference type="OrthoDB" id="9814129at2"/>
<keyword evidence="1" id="KW-0808">Transferase</keyword>
<protein>
    <submittedName>
        <fullName evidence="1">Glycosyltransferase family 9 (Heptosyltransferase)</fullName>
    </submittedName>
</protein>
<dbReference type="AlphaFoldDB" id="A0A286EGG3"/>
<accession>A0A286EGG3</accession>
<dbReference type="Gene3D" id="1.25.40.10">
    <property type="entry name" value="Tetratricopeptide repeat domain"/>
    <property type="match status" value="1"/>
</dbReference>
<evidence type="ECO:0000313" key="1">
    <source>
        <dbReference type="EMBL" id="SOD70015.1"/>
    </source>
</evidence>
<dbReference type="RefSeq" id="WP_097114900.1">
    <property type="nucleotide sequence ID" value="NZ_CP083931.1"/>
</dbReference>
<keyword evidence="2" id="KW-1185">Reference proteome</keyword>
<dbReference type="Proteomes" id="UP000219669">
    <property type="component" value="Unassembled WGS sequence"/>
</dbReference>
<name>A0A286EGG3_9NEIS</name>
<dbReference type="InterPro" id="IPR011990">
    <property type="entry name" value="TPR-like_helical_dom_sf"/>
</dbReference>
<reference evidence="1 2" key="1">
    <citation type="submission" date="2017-09" db="EMBL/GenBank/DDBJ databases">
        <authorList>
            <person name="Ehlers B."/>
            <person name="Leendertz F.H."/>
        </authorList>
    </citation>
    <scope>NUCLEOTIDE SEQUENCE [LARGE SCALE GENOMIC DNA]</scope>
    <source>
        <strain evidence="1 2">DSM 16848</strain>
    </source>
</reference>
<gene>
    <name evidence="1" type="ORF">SAMN02746062_01928</name>
</gene>
<dbReference type="SUPFAM" id="SSF48452">
    <property type="entry name" value="TPR-like"/>
    <property type="match status" value="1"/>
</dbReference>
<evidence type="ECO:0000313" key="2">
    <source>
        <dbReference type="Proteomes" id="UP000219669"/>
    </source>
</evidence>
<dbReference type="InterPro" id="IPR029063">
    <property type="entry name" value="SAM-dependent_MTases_sf"/>
</dbReference>
<dbReference type="SUPFAM" id="SSF53756">
    <property type="entry name" value="UDP-Glycosyltransferase/glycogen phosphorylase"/>
    <property type="match status" value="1"/>
</dbReference>
<sequence>MKALYIHLHDETDELPSTFQAAWLNNLQLAQLSITEKINATYLYTVESGSYDIVFVSQNIVRLASRPALRNWLRVLRPKGRLFLLGKMDDFLESCLVYIAPLSEDVDFASPNFVCVRKKAFVPPLLTLMKQAAIAQSQNSHAEALLLLQLVLLAYPDEIVGHQFLALYYERMNWLPQAIEIQNISAQQFPNNLMAQLGRLLTYLAHGDYARGFQLRDEYCRRYLPKMRRCHAYPAPPDAFDALYWCGENLAGKTFVVWSEFGLGDEIMFTQLAHYLKHVAKVGKLIWVVQPPIVSLVQTHADIDEVVSAKVAADVVAHLDYWAFPHDLLVHFRQPFETIPKTMPYLSANVDKVRHFAALTRSEKKCKVGLAWRGDPNHENDAYRSVHQVAMLNVLVDGMDDVQFYCVQKELNERERAWLAEKGIPHLGDELGDFADTAALLANMDKVISVDTSIVHVAGALNLPTFVLLPYVYDWRWGVPLSRNLWYPNTRKFQLSYPSAPWYEALVAVRQALRDELDS</sequence>
<dbReference type="GO" id="GO:0016740">
    <property type="term" value="F:transferase activity"/>
    <property type="evidence" value="ECO:0007669"/>
    <property type="project" value="UniProtKB-KW"/>
</dbReference>
<dbReference type="Gene3D" id="3.40.50.2000">
    <property type="entry name" value="Glycogen Phosphorylase B"/>
    <property type="match status" value="1"/>
</dbReference>
<dbReference type="EMBL" id="OCNF01000021">
    <property type="protein sequence ID" value="SOD70015.1"/>
    <property type="molecule type" value="Genomic_DNA"/>
</dbReference>